<dbReference type="GO" id="GO:0016301">
    <property type="term" value="F:kinase activity"/>
    <property type="evidence" value="ECO:0007669"/>
    <property type="project" value="UniProtKB-KW"/>
</dbReference>
<name>A0A0M8K723_9CHLR</name>
<dbReference type="PROSITE" id="PS50146">
    <property type="entry name" value="DAGK"/>
    <property type="match status" value="1"/>
</dbReference>
<dbReference type="Gene3D" id="2.60.200.40">
    <property type="match status" value="1"/>
</dbReference>
<comment type="cofactor">
    <cofactor evidence="1">
        <name>Mg(2+)</name>
        <dbReference type="ChEBI" id="CHEBI:18420"/>
    </cofactor>
</comment>
<dbReference type="AlphaFoldDB" id="A0A0M8K723"/>
<dbReference type="Pfam" id="PF19279">
    <property type="entry name" value="YegS_C"/>
    <property type="match status" value="1"/>
</dbReference>
<evidence type="ECO:0000256" key="8">
    <source>
        <dbReference type="ARBA" id="ARBA00023264"/>
    </source>
</evidence>
<dbReference type="Pfam" id="PF00781">
    <property type="entry name" value="DAGK_cat"/>
    <property type="match status" value="1"/>
</dbReference>
<evidence type="ECO:0000256" key="1">
    <source>
        <dbReference type="ARBA" id="ARBA00001946"/>
    </source>
</evidence>
<keyword evidence="7" id="KW-0443">Lipid metabolism</keyword>
<dbReference type="SUPFAM" id="SSF111331">
    <property type="entry name" value="NAD kinase/diacylglycerol kinase-like"/>
    <property type="match status" value="1"/>
</dbReference>
<evidence type="ECO:0000313" key="11">
    <source>
        <dbReference type="Proteomes" id="UP000037784"/>
    </source>
</evidence>
<dbReference type="NCBIfam" id="TIGR00147">
    <property type="entry name" value="YegS/Rv2252/BmrU family lipid kinase"/>
    <property type="match status" value="1"/>
</dbReference>
<dbReference type="InterPro" id="IPR005218">
    <property type="entry name" value="Diacylglycerol/lipid_kinase"/>
</dbReference>
<dbReference type="InterPro" id="IPR045540">
    <property type="entry name" value="YegS/DAGK_C"/>
</dbReference>
<gene>
    <name evidence="10" type="ORF">ARMA_0523</name>
</gene>
<keyword evidence="6" id="KW-0067">ATP-binding</keyword>
<dbReference type="PANTHER" id="PTHR12358">
    <property type="entry name" value="SPHINGOSINE KINASE"/>
    <property type="match status" value="1"/>
</dbReference>
<dbReference type="GO" id="GO:0008654">
    <property type="term" value="P:phospholipid biosynthetic process"/>
    <property type="evidence" value="ECO:0007669"/>
    <property type="project" value="UniProtKB-KW"/>
</dbReference>
<dbReference type="Proteomes" id="UP000037784">
    <property type="component" value="Unassembled WGS sequence"/>
</dbReference>
<organism evidence="10 11">
    <name type="scientific">Ardenticatena maritima</name>
    <dbReference type="NCBI Taxonomy" id="872965"/>
    <lineage>
        <taxon>Bacteria</taxon>
        <taxon>Bacillati</taxon>
        <taxon>Chloroflexota</taxon>
        <taxon>Ardenticatenia</taxon>
        <taxon>Ardenticatenales</taxon>
        <taxon>Ardenticatenaceae</taxon>
        <taxon>Ardenticatena</taxon>
    </lineage>
</organism>
<evidence type="ECO:0000259" key="9">
    <source>
        <dbReference type="PROSITE" id="PS50146"/>
    </source>
</evidence>
<dbReference type="GO" id="GO:0005524">
    <property type="term" value="F:ATP binding"/>
    <property type="evidence" value="ECO:0007669"/>
    <property type="project" value="UniProtKB-KW"/>
</dbReference>
<comment type="caution">
    <text evidence="10">The sequence shown here is derived from an EMBL/GenBank/DDBJ whole genome shotgun (WGS) entry which is preliminary data.</text>
</comment>
<dbReference type="Gene3D" id="3.40.50.10330">
    <property type="entry name" value="Probable inorganic polyphosphate/atp-NAD kinase, domain 1"/>
    <property type="match status" value="1"/>
</dbReference>
<evidence type="ECO:0000256" key="4">
    <source>
        <dbReference type="ARBA" id="ARBA00022741"/>
    </source>
</evidence>
<sequence>MPTMKAVLILNPVAGTAPGQRDALRRAVGYLVEHGWLVSWRETTPERNATDIAREAVAEGVDVLIAAGGDGTINEVIQPIVGTDVRLGILPVGTANVFAMEAGIATSLPMLAQNLQHAAEVLVEGATAAIDVGRANGRAFIMVAGIGFDAEVVRLVDFHTKQRLKGFAYIWQALRHLARYQGHVATITLDGDVMRTRIVMATVSNTRLYAGVPLAPKARLMDGLLDVTLFQGRHWAALLWAALQTPFRWRAGLPPIMRRQVQRVVIETTPPLPVQVDAEVHGTTPVTIEVAPCALQVILPRDTIQKWTKEETEA</sequence>
<keyword evidence="7" id="KW-0594">Phospholipid biosynthesis</keyword>
<comment type="similarity">
    <text evidence="2">Belongs to the diacylglycerol/lipid kinase family.</text>
</comment>
<dbReference type="EMBL" id="BBZA01000031">
    <property type="protein sequence ID" value="GAP62101.1"/>
    <property type="molecule type" value="Genomic_DNA"/>
</dbReference>
<keyword evidence="11" id="KW-1185">Reference proteome</keyword>
<keyword evidence="7" id="KW-0444">Lipid biosynthesis</keyword>
<dbReference type="FunCoup" id="A0A0M8K723">
    <property type="interactions" value="320"/>
</dbReference>
<dbReference type="PANTHER" id="PTHR12358:SF54">
    <property type="entry name" value="SPHINGOSINE KINASE RELATED PROTEIN"/>
    <property type="match status" value="1"/>
</dbReference>
<protein>
    <recommendedName>
        <fullName evidence="9">DAGKc domain-containing protein</fullName>
    </recommendedName>
</protein>
<dbReference type="InterPro" id="IPR001206">
    <property type="entry name" value="Diacylglycerol_kinase_cat_dom"/>
</dbReference>
<feature type="domain" description="DAGKc" evidence="9">
    <location>
        <begin position="1"/>
        <end position="139"/>
    </location>
</feature>
<dbReference type="InParanoid" id="A0A0M8K723"/>
<accession>A0A0M8K723</accession>
<dbReference type="InterPro" id="IPR016064">
    <property type="entry name" value="NAD/diacylglycerol_kinase_sf"/>
</dbReference>
<evidence type="ECO:0000313" key="10">
    <source>
        <dbReference type="EMBL" id="GAP62101.1"/>
    </source>
</evidence>
<dbReference type="InterPro" id="IPR050187">
    <property type="entry name" value="Lipid_Phosphate_FormReg"/>
</dbReference>
<keyword evidence="3" id="KW-0808">Transferase</keyword>
<dbReference type="SMART" id="SM00046">
    <property type="entry name" value="DAGKc"/>
    <property type="match status" value="1"/>
</dbReference>
<dbReference type="InterPro" id="IPR017438">
    <property type="entry name" value="ATP-NAD_kinase_N"/>
</dbReference>
<evidence type="ECO:0000256" key="7">
    <source>
        <dbReference type="ARBA" id="ARBA00023209"/>
    </source>
</evidence>
<evidence type="ECO:0000256" key="6">
    <source>
        <dbReference type="ARBA" id="ARBA00022840"/>
    </source>
</evidence>
<evidence type="ECO:0000256" key="5">
    <source>
        <dbReference type="ARBA" id="ARBA00022777"/>
    </source>
</evidence>
<keyword evidence="8" id="KW-1208">Phospholipid metabolism</keyword>
<evidence type="ECO:0000256" key="3">
    <source>
        <dbReference type="ARBA" id="ARBA00022679"/>
    </source>
</evidence>
<reference evidence="11" key="2">
    <citation type="submission" date="2015-08" db="EMBL/GenBank/DDBJ databases">
        <title>Draft Genome Sequence of a Heterotrophic Facultative Anaerobic Bacterium Ardenticatena maritima Strain 110S.</title>
        <authorList>
            <person name="Kawaichi S."/>
            <person name="Yoshida T."/>
            <person name="Sako Y."/>
            <person name="Nakamura R."/>
        </authorList>
    </citation>
    <scope>NUCLEOTIDE SEQUENCE [LARGE SCALE GENOMIC DNA]</scope>
    <source>
        <strain evidence="11">110S</strain>
    </source>
</reference>
<reference evidence="10 11" key="1">
    <citation type="journal article" date="2015" name="Genome Announc.">
        <title>Draft Genome Sequence of a Heterotrophic Facultative Anaerobic Thermophilic Bacterium, Ardenticatena maritima Strain 110ST.</title>
        <authorList>
            <person name="Kawaichi S."/>
            <person name="Yoshida T."/>
            <person name="Sako Y."/>
            <person name="Nakamura R."/>
        </authorList>
    </citation>
    <scope>NUCLEOTIDE SEQUENCE [LARGE SCALE GENOMIC DNA]</scope>
    <source>
        <strain evidence="10 11">110S</strain>
    </source>
</reference>
<evidence type="ECO:0000256" key="2">
    <source>
        <dbReference type="ARBA" id="ARBA00005983"/>
    </source>
</evidence>
<keyword evidence="4" id="KW-0547">Nucleotide-binding</keyword>
<proteinExistence type="inferred from homology"/>
<keyword evidence="5" id="KW-0418">Kinase</keyword>